<dbReference type="PANTHER" id="PTHR11829">
    <property type="entry name" value="FORKHEAD BOX PROTEIN"/>
    <property type="match status" value="1"/>
</dbReference>
<reference evidence="7" key="1">
    <citation type="submission" date="2022-02" db="EMBL/GenBank/DDBJ databases">
        <title>Atlantic sturgeon de novo genome assembly.</title>
        <authorList>
            <person name="Stock M."/>
            <person name="Klopp C."/>
            <person name="Guiguen Y."/>
            <person name="Cabau C."/>
            <person name="Parinello H."/>
            <person name="Santidrian Yebra-Pimentel E."/>
            <person name="Kuhl H."/>
            <person name="Dirks R.P."/>
            <person name="Guessner J."/>
            <person name="Wuertz S."/>
            <person name="Du K."/>
            <person name="Schartl M."/>
        </authorList>
    </citation>
    <scope>NUCLEOTIDE SEQUENCE</scope>
    <source>
        <strain evidence="7">STURGEONOMICS-FGT-2020</strain>
        <tissue evidence="7">Whole blood</tissue>
    </source>
</reference>
<dbReference type="SUPFAM" id="SSF46785">
    <property type="entry name" value="Winged helix' DNA-binding domain"/>
    <property type="match status" value="1"/>
</dbReference>
<evidence type="ECO:0000256" key="1">
    <source>
        <dbReference type="ARBA" id="ARBA00004123"/>
    </source>
</evidence>
<dbReference type="Gene3D" id="1.10.10.10">
    <property type="entry name" value="Winged helix-like DNA-binding domain superfamily/Winged helix DNA-binding domain"/>
    <property type="match status" value="1"/>
</dbReference>
<dbReference type="GO" id="GO:0030154">
    <property type="term" value="P:cell differentiation"/>
    <property type="evidence" value="ECO:0007669"/>
    <property type="project" value="TreeGrafter"/>
</dbReference>
<feature type="compositionally biased region" description="Basic and acidic residues" evidence="5">
    <location>
        <begin position="59"/>
        <end position="79"/>
    </location>
</feature>
<dbReference type="PRINTS" id="PR00053">
    <property type="entry name" value="FORKHEAD"/>
</dbReference>
<comment type="caution">
    <text evidence="7">The sequence shown here is derived from an EMBL/GenBank/DDBJ whole genome shotgun (WGS) entry which is preliminary data.</text>
</comment>
<feature type="compositionally biased region" description="Basic and acidic residues" evidence="5">
    <location>
        <begin position="27"/>
        <end position="46"/>
    </location>
</feature>
<evidence type="ECO:0000313" key="8">
    <source>
        <dbReference type="Proteomes" id="UP001230051"/>
    </source>
</evidence>
<proteinExistence type="predicted"/>
<dbReference type="SMART" id="SM00339">
    <property type="entry name" value="FH"/>
    <property type="match status" value="1"/>
</dbReference>
<dbReference type="GO" id="GO:0000981">
    <property type="term" value="F:DNA-binding transcription factor activity, RNA polymerase II-specific"/>
    <property type="evidence" value="ECO:0007669"/>
    <property type="project" value="TreeGrafter"/>
</dbReference>
<evidence type="ECO:0000256" key="3">
    <source>
        <dbReference type="ARBA" id="ARBA00023242"/>
    </source>
</evidence>
<dbReference type="Proteomes" id="UP001230051">
    <property type="component" value="Unassembled WGS sequence"/>
</dbReference>
<dbReference type="InterPro" id="IPR036388">
    <property type="entry name" value="WH-like_DNA-bd_sf"/>
</dbReference>
<feature type="domain" description="Fork-head" evidence="6">
    <location>
        <begin position="78"/>
        <end position="170"/>
    </location>
</feature>
<protein>
    <submittedName>
        <fullName evidence="7">Forkhead box protein L2</fullName>
    </submittedName>
</protein>
<comment type="subcellular location">
    <subcellularLocation>
        <location evidence="1 4">Nucleus</location>
    </subcellularLocation>
</comment>
<dbReference type="InterPro" id="IPR030456">
    <property type="entry name" value="TF_fork_head_CS_2"/>
</dbReference>
<dbReference type="InterPro" id="IPR036390">
    <property type="entry name" value="WH_DNA-bd_sf"/>
</dbReference>
<accession>A0AAD8CTL2</accession>
<dbReference type="EMBL" id="JAGXEW010000026">
    <property type="protein sequence ID" value="KAK1156940.1"/>
    <property type="molecule type" value="Genomic_DNA"/>
</dbReference>
<dbReference type="InterPro" id="IPR047519">
    <property type="entry name" value="FH_FOXQ2-like"/>
</dbReference>
<evidence type="ECO:0000259" key="6">
    <source>
        <dbReference type="PROSITE" id="PS50039"/>
    </source>
</evidence>
<dbReference type="InterPro" id="IPR050211">
    <property type="entry name" value="FOX_domain-containing"/>
</dbReference>
<dbReference type="CDD" id="cd20035">
    <property type="entry name" value="FH_FOXQ2-like"/>
    <property type="match status" value="1"/>
</dbReference>
<evidence type="ECO:0000256" key="5">
    <source>
        <dbReference type="SAM" id="MobiDB-lite"/>
    </source>
</evidence>
<dbReference type="FunFam" id="1.10.10.10:FF:000352">
    <property type="entry name" value="Forkhead box Q2"/>
    <property type="match status" value="1"/>
</dbReference>
<sequence>MDSTCNSSGRERLGLAFTIDYLLYDKGKNTGSNKEQEGEALGREPLKPSPGPSPARSPPPERGDGGPSEEQRGERHDKPAQSYIALIAMAILESEDKKLLLGDIYQWMMNKHAHFRSKDKNWRNSVRHNLSLNECFVKAGRSDNGKGHYWAIHPANYQHFSQGDYQRRRARRCMRRATGVLGYPLPLPLHLLRRDTPPCWCCLPSPPWTGLYWSWGIPSVHRPGPTQAFL</sequence>
<dbReference type="GO" id="GO:0009653">
    <property type="term" value="P:anatomical structure morphogenesis"/>
    <property type="evidence" value="ECO:0007669"/>
    <property type="project" value="TreeGrafter"/>
</dbReference>
<gene>
    <name evidence="7" type="primary">FOXL2</name>
    <name evidence="7" type="ORF">AOXY_G24493</name>
</gene>
<dbReference type="PANTHER" id="PTHR11829:SF142">
    <property type="entry name" value="FORK-HEAD DOMAIN-CONTAINING PROTEIN"/>
    <property type="match status" value="1"/>
</dbReference>
<keyword evidence="8" id="KW-1185">Reference proteome</keyword>
<feature type="DNA-binding region" description="Fork-head" evidence="4">
    <location>
        <begin position="78"/>
        <end position="170"/>
    </location>
</feature>
<evidence type="ECO:0000313" key="7">
    <source>
        <dbReference type="EMBL" id="KAK1156940.1"/>
    </source>
</evidence>
<feature type="region of interest" description="Disordered" evidence="5">
    <location>
        <begin position="27"/>
        <end position="79"/>
    </location>
</feature>
<organism evidence="7 8">
    <name type="scientific">Acipenser oxyrinchus oxyrinchus</name>
    <dbReference type="NCBI Taxonomy" id="40147"/>
    <lineage>
        <taxon>Eukaryota</taxon>
        <taxon>Metazoa</taxon>
        <taxon>Chordata</taxon>
        <taxon>Craniata</taxon>
        <taxon>Vertebrata</taxon>
        <taxon>Euteleostomi</taxon>
        <taxon>Actinopterygii</taxon>
        <taxon>Chondrostei</taxon>
        <taxon>Acipenseriformes</taxon>
        <taxon>Acipenseridae</taxon>
        <taxon>Acipenser</taxon>
    </lineage>
</organism>
<evidence type="ECO:0000256" key="2">
    <source>
        <dbReference type="ARBA" id="ARBA00023125"/>
    </source>
</evidence>
<dbReference type="GO" id="GO:0005634">
    <property type="term" value="C:nucleus"/>
    <property type="evidence" value="ECO:0007669"/>
    <property type="project" value="UniProtKB-SubCell"/>
</dbReference>
<dbReference type="AlphaFoldDB" id="A0AAD8CTL2"/>
<dbReference type="PROSITE" id="PS50039">
    <property type="entry name" value="FORK_HEAD_3"/>
    <property type="match status" value="1"/>
</dbReference>
<feature type="compositionally biased region" description="Pro residues" evidence="5">
    <location>
        <begin position="47"/>
        <end position="58"/>
    </location>
</feature>
<keyword evidence="3 4" id="KW-0539">Nucleus</keyword>
<name>A0AAD8CTL2_ACIOX</name>
<dbReference type="InterPro" id="IPR001766">
    <property type="entry name" value="Fork_head_dom"/>
</dbReference>
<keyword evidence="2 4" id="KW-0238">DNA-binding</keyword>
<dbReference type="Pfam" id="PF00250">
    <property type="entry name" value="Forkhead"/>
    <property type="match status" value="1"/>
</dbReference>
<evidence type="ECO:0000256" key="4">
    <source>
        <dbReference type="PROSITE-ProRule" id="PRU00089"/>
    </source>
</evidence>
<dbReference type="PROSITE" id="PS00658">
    <property type="entry name" value="FORK_HEAD_2"/>
    <property type="match status" value="1"/>
</dbReference>
<dbReference type="GO" id="GO:0000978">
    <property type="term" value="F:RNA polymerase II cis-regulatory region sequence-specific DNA binding"/>
    <property type="evidence" value="ECO:0007669"/>
    <property type="project" value="TreeGrafter"/>
</dbReference>